<sequence>MKPPTILGIAAVGALVGALAMYMAMPPATPHPGAEEEAAAAEKAPAAGSALGTLQLDANTMQEAGIELAALAPATRAEEKSGFARALDLSPLAAIASDLATARAALAASQSEAQRLTALAAEDQSASLRDVEAARAQAVADRARVNLACDRVALEFGAGLRRIGCDAIPGLVNRVAAGNAVLLRIDIPDASLPAGAAVVVGEEPRSVLVRVLGPAAMSEAQLQTAGALALAGGRTAAEAQVGRVLPAYVATGLARAGVIVPREALVRVDGGAFVYRSARHGGFARAPVDTGNPVAEGYFVPEGTLHPGERIVVAGAGTLLGLERGAPAEEE</sequence>
<dbReference type="RefSeq" id="WP_159791534.1">
    <property type="nucleotide sequence ID" value="NZ_WTYM01000022.1"/>
</dbReference>
<dbReference type="Proteomes" id="UP000433652">
    <property type="component" value="Unassembled WGS sequence"/>
</dbReference>
<evidence type="ECO:0000313" key="1">
    <source>
        <dbReference type="EMBL" id="MXO58243.1"/>
    </source>
</evidence>
<name>A0A6I4SQX0_9SPHN</name>
<evidence type="ECO:0000313" key="2">
    <source>
        <dbReference type="Proteomes" id="UP000433652"/>
    </source>
</evidence>
<dbReference type="EMBL" id="WTYM01000022">
    <property type="protein sequence ID" value="MXO58243.1"/>
    <property type="molecule type" value="Genomic_DNA"/>
</dbReference>
<comment type="caution">
    <text evidence="1">The sequence shown here is derived from an EMBL/GenBank/DDBJ whole genome shotgun (WGS) entry which is preliminary data.</text>
</comment>
<organism evidence="1 2">
    <name type="scientific">Croceibacterium salegens</name>
    <dbReference type="NCBI Taxonomy" id="1737568"/>
    <lineage>
        <taxon>Bacteria</taxon>
        <taxon>Pseudomonadati</taxon>
        <taxon>Pseudomonadota</taxon>
        <taxon>Alphaproteobacteria</taxon>
        <taxon>Sphingomonadales</taxon>
        <taxon>Erythrobacteraceae</taxon>
        <taxon>Croceibacterium</taxon>
    </lineage>
</organism>
<dbReference type="OrthoDB" id="7505120at2"/>
<proteinExistence type="predicted"/>
<protein>
    <submittedName>
        <fullName evidence="1">Uncharacterized protein</fullName>
    </submittedName>
</protein>
<reference evidence="1 2" key="1">
    <citation type="submission" date="2019-12" db="EMBL/GenBank/DDBJ databases">
        <title>Genomic-based taxomic classification of the family Erythrobacteraceae.</title>
        <authorList>
            <person name="Xu L."/>
        </authorList>
    </citation>
    <scope>NUCLEOTIDE SEQUENCE [LARGE SCALE GENOMIC DNA]</scope>
    <source>
        <strain evidence="1 2">MCCC 1K01500</strain>
    </source>
</reference>
<gene>
    <name evidence="1" type="ORF">GRI89_01620</name>
</gene>
<dbReference type="AlphaFoldDB" id="A0A6I4SQX0"/>
<dbReference type="Gene3D" id="2.40.420.20">
    <property type="match status" value="1"/>
</dbReference>
<accession>A0A6I4SQX0</accession>
<keyword evidence="2" id="KW-1185">Reference proteome</keyword>